<keyword evidence="1" id="KW-0472">Membrane</keyword>
<name>B6G881_9ACTN</name>
<evidence type="ECO:0000313" key="3">
    <source>
        <dbReference type="Proteomes" id="UP000003560"/>
    </source>
</evidence>
<comment type="caution">
    <text evidence="2">The sequence shown here is derived from an EMBL/GenBank/DDBJ whole genome shotgun (WGS) entry which is preliminary data.</text>
</comment>
<reference evidence="2 3" key="1">
    <citation type="submission" date="2008-10" db="EMBL/GenBank/DDBJ databases">
        <title>Draft genome sequence of Collinsella stercoris (DSM 13279).</title>
        <authorList>
            <person name="Sudarsanam P."/>
            <person name="Ley R."/>
            <person name="Guruge J."/>
            <person name="Turnbaugh P.J."/>
            <person name="Mahowald M."/>
            <person name="Liep D."/>
            <person name="Gordon J."/>
        </authorList>
    </citation>
    <scope>NUCLEOTIDE SEQUENCE [LARGE SCALE GENOMIC DNA]</scope>
    <source>
        <strain evidence="2 3">DSM 13279</strain>
    </source>
</reference>
<keyword evidence="1" id="KW-1133">Transmembrane helix</keyword>
<gene>
    <name evidence="2" type="ORF">COLSTE_00271</name>
</gene>
<dbReference type="GeneID" id="98002639"/>
<evidence type="ECO:0000313" key="2">
    <source>
        <dbReference type="EMBL" id="EEA91503.1"/>
    </source>
</evidence>
<dbReference type="AlphaFoldDB" id="B6G881"/>
<accession>B6G881</accession>
<dbReference type="HOGENOM" id="CLU_108395_0_0_11"/>
<reference evidence="2 3" key="2">
    <citation type="submission" date="2008-10" db="EMBL/GenBank/DDBJ databases">
        <authorList>
            <person name="Fulton L."/>
            <person name="Clifton S."/>
            <person name="Fulton B."/>
            <person name="Xu J."/>
            <person name="Minx P."/>
            <person name="Pepin K.H."/>
            <person name="Johnson M."/>
            <person name="Thiruvilangam P."/>
            <person name="Bhonagiri V."/>
            <person name="Nash W.E."/>
            <person name="Mardis E.R."/>
            <person name="Wilson R.K."/>
        </authorList>
    </citation>
    <scope>NUCLEOTIDE SEQUENCE [LARGE SCALE GENOMIC DNA]</scope>
    <source>
        <strain evidence="2 3">DSM 13279</strain>
    </source>
</reference>
<proteinExistence type="predicted"/>
<feature type="transmembrane region" description="Helical" evidence="1">
    <location>
        <begin position="6"/>
        <end position="25"/>
    </location>
</feature>
<keyword evidence="3" id="KW-1185">Reference proteome</keyword>
<dbReference type="eggNOG" id="ENOG503345M">
    <property type="taxonomic scope" value="Bacteria"/>
</dbReference>
<evidence type="ECO:0008006" key="4">
    <source>
        <dbReference type="Google" id="ProtNLM"/>
    </source>
</evidence>
<sequence length="211" mass="24634">MLEWNPLTIAVVVLIVVYIIGSEVLKKYLDMKIEMFYTAEMYQEAIDLLDKIYTRILFSTFKQYYLRFTIYEADGNNKAAELMLEHLLNMRVSKKRRLALVLQAFNFYVMNGRRKDAQGMLDEIKASGNQAVIADSQLTYDIVLGKRCDKIDQMEGMLQQADPQTRAKLYLLLEHQYANKGDKRNAAKYRNLSHKLVEAHRVRRPQDGAKR</sequence>
<protein>
    <recommendedName>
        <fullName evidence="4">Tetratricopeptide repeat protein</fullName>
    </recommendedName>
</protein>
<keyword evidence="1" id="KW-0812">Transmembrane</keyword>
<dbReference type="RefSeq" id="WP_006719879.1">
    <property type="nucleotide sequence ID" value="NZ_CP085935.1"/>
</dbReference>
<organism evidence="2 3">
    <name type="scientific">Collinsella stercoris DSM 13279</name>
    <dbReference type="NCBI Taxonomy" id="445975"/>
    <lineage>
        <taxon>Bacteria</taxon>
        <taxon>Bacillati</taxon>
        <taxon>Actinomycetota</taxon>
        <taxon>Coriobacteriia</taxon>
        <taxon>Coriobacteriales</taxon>
        <taxon>Coriobacteriaceae</taxon>
        <taxon>Collinsella</taxon>
    </lineage>
</organism>
<dbReference type="Proteomes" id="UP000003560">
    <property type="component" value="Unassembled WGS sequence"/>
</dbReference>
<dbReference type="EMBL" id="ABXJ01000014">
    <property type="protein sequence ID" value="EEA91503.1"/>
    <property type="molecule type" value="Genomic_DNA"/>
</dbReference>
<evidence type="ECO:0000256" key="1">
    <source>
        <dbReference type="SAM" id="Phobius"/>
    </source>
</evidence>
<dbReference type="OrthoDB" id="3190682at2"/>